<dbReference type="Proteomes" id="UP001234178">
    <property type="component" value="Unassembled WGS sequence"/>
</dbReference>
<keyword evidence="3" id="KW-1185">Reference proteome</keyword>
<evidence type="ECO:0000313" key="3">
    <source>
        <dbReference type="Proteomes" id="UP001234178"/>
    </source>
</evidence>
<dbReference type="PANTHER" id="PTHR33066">
    <property type="entry name" value="INTEGRASE_SAM-LIKE_N DOMAIN-CONTAINING PROTEIN"/>
    <property type="match status" value="1"/>
</dbReference>
<dbReference type="PANTHER" id="PTHR33066:SF2">
    <property type="entry name" value="FILAGGRIN-2-LIKE"/>
    <property type="match status" value="1"/>
</dbReference>
<feature type="region of interest" description="Disordered" evidence="1">
    <location>
        <begin position="219"/>
        <end position="238"/>
    </location>
</feature>
<organism evidence="2 3">
    <name type="scientific">Daphnia magna</name>
    <dbReference type="NCBI Taxonomy" id="35525"/>
    <lineage>
        <taxon>Eukaryota</taxon>
        <taxon>Metazoa</taxon>
        <taxon>Ecdysozoa</taxon>
        <taxon>Arthropoda</taxon>
        <taxon>Crustacea</taxon>
        <taxon>Branchiopoda</taxon>
        <taxon>Diplostraca</taxon>
        <taxon>Cladocera</taxon>
        <taxon>Anomopoda</taxon>
        <taxon>Daphniidae</taxon>
        <taxon>Daphnia</taxon>
    </lineage>
</organism>
<comment type="caution">
    <text evidence="2">The sequence shown here is derived from an EMBL/GenBank/DDBJ whole genome shotgun (WGS) entry which is preliminary data.</text>
</comment>
<dbReference type="EMBL" id="JAOYFB010000002">
    <property type="protein sequence ID" value="KAK4007501.1"/>
    <property type="molecule type" value="Genomic_DNA"/>
</dbReference>
<gene>
    <name evidence="2" type="ORF">OUZ56_012656</name>
</gene>
<sequence length="383" mass="43268">MLDEVNFFSRDPETSMEILDRYLAIKNIFIKYNTAIPSSSPVECLFSQAALVLTSHFEVAQFTVHVHPVCCTFLVNGLKPDASSKRSFELVCPKLDSSMARRLKEVKSAAASSAETKEKMMLAQQYKLLDVARPLLFIRNECLNDPAREPLVRAAESALKLWGHSFAMMTADRRKNIIRVTDPKFKRMIAEEDLFEPRESNSLFGRGFLRHMVKEAKANRELSSSGRPGGSNDRRIVRSSGRSRYNWNTYYKQRSGGHGSSYGGIGTFANKFGGVINNSTGLNARGGSVIWKHMTMVEGHDNQIIFNLCPTERLPNGWPLNVFAYQVTTTTRITHLRRQHGNIIDVRYFPPESSVSTSSVRDYIAEGRFGKKMMPCPRRSLQP</sequence>
<protein>
    <submittedName>
        <fullName evidence="2">Uncharacterized protein</fullName>
    </submittedName>
</protein>
<reference evidence="2 3" key="1">
    <citation type="journal article" date="2023" name="Nucleic Acids Res.">
        <title>The hologenome of Daphnia magna reveals possible DNA methylation and microbiome-mediated evolution of the host genome.</title>
        <authorList>
            <person name="Chaturvedi A."/>
            <person name="Li X."/>
            <person name="Dhandapani V."/>
            <person name="Marshall H."/>
            <person name="Kissane S."/>
            <person name="Cuenca-Cambronero M."/>
            <person name="Asole G."/>
            <person name="Calvet F."/>
            <person name="Ruiz-Romero M."/>
            <person name="Marangio P."/>
            <person name="Guigo R."/>
            <person name="Rago D."/>
            <person name="Mirbahai L."/>
            <person name="Eastwood N."/>
            <person name="Colbourne J.K."/>
            <person name="Zhou J."/>
            <person name="Mallon E."/>
            <person name="Orsini L."/>
        </authorList>
    </citation>
    <scope>NUCLEOTIDE SEQUENCE [LARGE SCALE GENOMIC DNA]</scope>
    <source>
        <strain evidence="2">LRV0_1</strain>
    </source>
</reference>
<accession>A0ABQ9Z3N9</accession>
<evidence type="ECO:0000256" key="1">
    <source>
        <dbReference type="SAM" id="MobiDB-lite"/>
    </source>
</evidence>
<evidence type="ECO:0000313" key="2">
    <source>
        <dbReference type="EMBL" id="KAK4007501.1"/>
    </source>
</evidence>
<name>A0ABQ9Z3N9_9CRUS</name>
<proteinExistence type="predicted"/>